<name>A0A0F9A097_9ZZZZ</name>
<proteinExistence type="predicted"/>
<reference evidence="1" key="1">
    <citation type="journal article" date="2015" name="Nature">
        <title>Complex archaea that bridge the gap between prokaryotes and eukaryotes.</title>
        <authorList>
            <person name="Spang A."/>
            <person name="Saw J.H."/>
            <person name="Jorgensen S.L."/>
            <person name="Zaremba-Niedzwiedzka K."/>
            <person name="Martijn J."/>
            <person name="Lind A.E."/>
            <person name="van Eijk R."/>
            <person name="Schleper C."/>
            <person name="Guy L."/>
            <person name="Ettema T.J."/>
        </authorList>
    </citation>
    <scope>NUCLEOTIDE SEQUENCE</scope>
</reference>
<dbReference type="AlphaFoldDB" id="A0A0F9A097"/>
<organism evidence="1">
    <name type="scientific">marine sediment metagenome</name>
    <dbReference type="NCBI Taxonomy" id="412755"/>
    <lineage>
        <taxon>unclassified sequences</taxon>
        <taxon>metagenomes</taxon>
        <taxon>ecological metagenomes</taxon>
    </lineage>
</organism>
<comment type="caution">
    <text evidence="1">The sequence shown here is derived from an EMBL/GenBank/DDBJ whole genome shotgun (WGS) entry which is preliminary data.</text>
</comment>
<sequence length="171" mass="20001">MNKNYKYVDYNNVAIDPTLFFGSKSHISTIDYVNLQTIYEVNLQIVSFLLKCDALIRDSIRIGINQIPIKISELSTTLGSSEMTQMYFDVTTSPLDENLFLLELRKDKFWENYSELRKIYRKKGWEIDIEYTGTTIGAQYISPIDIHQMLLTFKVITQVEEKINKYALMDI</sequence>
<accession>A0A0F9A097</accession>
<gene>
    <name evidence="1" type="ORF">LCGC14_2631700</name>
</gene>
<evidence type="ECO:0000313" key="1">
    <source>
        <dbReference type="EMBL" id="KKK99543.1"/>
    </source>
</evidence>
<protein>
    <submittedName>
        <fullName evidence="1">Uncharacterized protein</fullName>
    </submittedName>
</protein>
<dbReference type="EMBL" id="LAZR01045161">
    <property type="protein sequence ID" value="KKK99543.1"/>
    <property type="molecule type" value="Genomic_DNA"/>
</dbReference>